<name>A0A2R8FFG5_9VIRU</name>
<dbReference type="InterPro" id="IPR002110">
    <property type="entry name" value="Ankyrin_rpt"/>
</dbReference>
<gene>
    <name evidence="1" type="ORF">BRZCDTV_489</name>
</gene>
<organism evidence="1">
    <name type="scientific">Brazilian cedratvirus IHUMI</name>
    <dbReference type="NCBI Taxonomy" id="2126980"/>
    <lineage>
        <taxon>Viruses</taxon>
        <taxon>Pithoviruses</taxon>
        <taxon>Orthocedratvirinae</taxon>
        <taxon>Alphacedratvirus</taxon>
        <taxon>Alphacedratvirus brasiliense</taxon>
    </lineage>
</organism>
<keyword evidence="2" id="KW-1185">Reference proteome</keyword>
<evidence type="ECO:0000313" key="1">
    <source>
        <dbReference type="EMBL" id="SPN79733.1"/>
    </source>
</evidence>
<dbReference type="Proteomes" id="UP000273054">
    <property type="component" value="Segment"/>
</dbReference>
<dbReference type="EMBL" id="LT994651">
    <property type="protein sequence ID" value="SPN79733.1"/>
    <property type="molecule type" value="Genomic_DNA"/>
</dbReference>
<reference evidence="1" key="1">
    <citation type="submission" date="2018-03" db="EMBL/GenBank/DDBJ databases">
        <authorList>
            <consortium name="Urmite Genomes"/>
        </authorList>
    </citation>
    <scope>NUCLEOTIDE SEQUENCE [LARGE SCALE GENOMIC DNA]</scope>
    <source>
        <strain evidence="1">IHUMI-27.7</strain>
    </source>
</reference>
<sequence>LRNNDKYDYIKESNERIMCSRLAKAGHLETLKWVREKGWSWDESTPIFAASGGHLEILKWCKEQGCPLTFLPLLARAAT</sequence>
<feature type="non-terminal residue" evidence="1">
    <location>
        <position position="1"/>
    </location>
</feature>
<evidence type="ECO:0000313" key="2">
    <source>
        <dbReference type="Proteomes" id="UP000273054"/>
    </source>
</evidence>
<accession>A0A2R8FFG5</accession>
<proteinExistence type="predicted"/>
<dbReference type="SUPFAM" id="SSF140860">
    <property type="entry name" value="Pseudo ankyrin repeat-like"/>
    <property type="match status" value="1"/>
</dbReference>
<dbReference type="Pfam" id="PF13637">
    <property type="entry name" value="Ank_4"/>
    <property type="match status" value="1"/>
</dbReference>
<protein>
    <submittedName>
        <fullName evidence="1">Ankyrin repeat-containing protein</fullName>
    </submittedName>
</protein>